<gene>
    <name evidence="5" type="ORF">ACFPXP_06265</name>
</gene>
<dbReference type="SMART" id="SM00854">
    <property type="entry name" value="PGA_cap"/>
    <property type="match status" value="1"/>
</dbReference>
<dbReference type="SUPFAM" id="SSF56300">
    <property type="entry name" value="Metallo-dependent phosphatases"/>
    <property type="match status" value="1"/>
</dbReference>
<evidence type="ECO:0000259" key="4">
    <source>
        <dbReference type="SMART" id="SM00854"/>
    </source>
</evidence>
<evidence type="ECO:0000313" key="6">
    <source>
        <dbReference type="Proteomes" id="UP001596250"/>
    </source>
</evidence>
<dbReference type="Gene3D" id="3.60.21.10">
    <property type="match status" value="1"/>
</dbReference>
<feature type="domain" description="Capsule synthesis protein CapA" evidence="4">
    <location>
        <begin position="67"/>
        <end position="319"/>
    </location>
</feature>
<comment type="caution">
    <text evidence="5">The sequence shown here is derived from an EMBL/GenBank/DDBJ whole genome shotgun (WGS) entry which is preliminary data.</text>
</comment>
<dbReference type="CDD" id="cd07381">
    <property type="entry name" value="MPP_CapA"/>
    <property type="match status" value="1"/>
</dbReference>
<sequence>MKNKRILTWIAYTCIIVLLSACMSRAHAPNEISPSHEQQHEIGQEPVQEPEPEPVEPEPQPYSLRASLIAVGDIMMHSPQIPAGYDPVTGTYNYDSFFAEVKDILSEGDWVYGNLETPLAGEDLGGYSGYPMFNAPDALADSLKTAGFNIVSTANNHSMDRRGQGVLRTLEALTARELLAIGTYSSQEDRDTIQIVEKNGIFMAFLAYTYGTNGIPVPDDQTYLVNPLDTELMIQDIHHAKQLGADVVTIALHFGNEYERNPNDHQKELVRQLIQEGADIILGSHPHVVQPYEVISVTKDGTERTGFVIYSLGNFISNQGPAQQTPKYTDVGVILKLDIAKHFPEQTIEIEQVSAIPTWVHKYQTDGKRHYRVLPLPNYLQLPERSDPILTASDWALMSEYDEEIHHHLRTFMNVDVPVTLQPALLTTEPNISFQP</sequence>
<keyword evidence="3" id="KW-0732">Signal</keyword>
<keyword evidence="6" id="KW-1185">Reference proteome</keyword>
<proteinExistence type="inferred from homology"/>
<dbReference type="InterPro" id="IPR052169">
    <property type="entry name" value="CW_Biosynth-Accessory"/>
</dbReference>
<dbReference type="PROSITE" id="PS51257">
    <property type="entry name" value="PROKAR_LIPOPROTEIN"/>
    <property type="match status" value="1"/>
</dbReference>
<comment type="similarity">
    <text evidence="1">Belongs to the CapA family.</text>
</comment>
<dbReference type="PANTHER" id="PTHR33393:SF12">
    <property type="entry name" value="CAPSULE BIOSYNTHESIS PROTEIN CAPA"/>
    <property type="match status" value="1"/>
</dbReference>
<dbReference type="Pfam" id="PF09587">
    <property type="entry name" value="PGA_cap"/>
    <property type="match status" value="1"/>
</dbReference>
<evidence type="ECO:0000256" key="1">
    <source>
        <dbReference type="ARBA" id="ARBA00005662"/>
    </source>
</evidence>
<feature type="chain" id="PRO_5045299276" evidence="3">
    <location>
        <begin position="29"/>
        <end position="436"/>
    </location>
</feature>
<evidence type="ECO:0000313" key="5">
    <source>
        <dbReference type="EMBL" id="MFC5986034.1"/>
    </source>
</evidence>
<dbReference type="PANTHER" id="PTHR33393">
    <property type="entry name" value="POLYGLUTAMINE SYNTHESIS ACCESSORY PROTEIN RV0574C-RELATED"/>
    <property type="match status" value="1"/>
</dbReference>
<name>A0ABW1ILZ1_9BACL</name>
<feature type="region of interest" description="Disordered" evidence="2">
    <location>
        <begin position="30"/>
        <end position="60"/>
    </location>
</feature>
<evidence type="ECO:0000256" key="3">
    <source>
        <dbReference type="SAM" id="SignalP"/>
    </source>
</evidence>
<dbReference type="EMBL" id="JBHSQV010000035">
    <property type="protein sequence ID" value="MFC5986034.1"/>
    <property type="molecule type" value="Genomic_DNA"/>
</dbReference>
<protein>
    <submittedName>
        <fullName evidence="5">CapA family protein</fullName>
    </submittedName>
</protein>
<organism evidence="5 6">
    <name type="scientific">Marinicrinis lubricantis</name>
    <dbReference type="NCBI Taxonomy" id="2086470"/>
    <lineage>
        <taxon>Bacteria</taxon>
        <taxon>Bacillati</taxon>
        <taxon>Bacillota</taxon>
        <taxon>Bacilli</taxon>
        <taxon>Bacillales</taxon>
        <taxon>Paenibacillaceae</taxon>
    </lineage>
</organism>
<reference evidence="6" key="1">
    <citation type="journal article" date="2019" name="Int. J. Syst. Evol. Microbiol.">
        <title>The Global Catalogue of Microorganisms (GCM) 10K type strain sequencing project: providing services to taxonomists for standard genome sequencing and annotation.</title>
        <authorList>
            <consortium name="The Broad Institute Genomics Platform"/>
            <consortium name="The Broad Institute Genome Sequencing Center for Infectious Disease"/>
            <person name="Wu L."/>
            <person name="Ma J."/>
        </authorList>
    </citation>
    <scope>NUCLEOTIDE SEQUENCE [LARGE SCALE GENOMIC DNA]</scope>
    <source>
        <strain evidence="6">CCM 8749</strain>
    </source>
</reference>
<dbReference type="InterPro" id="IPR029052">
    <property type="entry name" value="Metallo-depent_PP-like"/>
</dbReference>
<accession>A0ABW1ILZ1</accession>
<dbReference type="Proteomes" id="UP001596250">
    <property type="component" value="Unassembled WGS sequence"/>
</dbReference>
<dbReference type="RefSeq" id="WP_379893354.1">
    <property type="nucleotide sequence ID" value="NZ_CBCSCT010000004.1"/>
</dbReference>
<feature type="signal peptide" evidence="3">
    <location>
        <begin position="1"/>
        <end position="28"/>
    </location>
</feature>
<dbReference type="InterPro" id="IPR019079">
    <property type="entry name" value="Capsule_synth_CapA"/>
</dbReference>
<evidence type="ECO:0000256" key="2">
    <source>
        <dbReference type="SAM" id="MobiDB-lite"/>
    </source>
</evidence>